<keyword evidence="5" id="KW-0274">FAD</keyword>
<dbReference type="InterPro" id="IPR016167">
    <property type="entry name" value="FAD-bd_PCMH_sub1"/>
</dbReference>
<dbReference type="Gene3D" id="3.30.465.10">
    <property type="match status" value="1"/>
</dbReference>
<evidence type="ECO:0000256" key="6">
    <source>
        <dbReference type="ARBA" id="ARBA00023180"/>
    </source>
</evidence>
<comment type="similarity">
    <text evidence="2">Belongs to the oxygen-dependent FAD-linked oxidoreductase family.</text>
</comment>
<evidence type="ECO:0000256" key="7">
    <source>
        <dbReference type="SAM" id="SignalP"/>
    </source>
</evidence>
<evidence type="ECO:0000313" key="9">
    <source>
        <dbReference type="EMBL" id="CAL1402798.1"/>
    </source>
</evidence>
<evidence type="ECO:0000256" key="1">
    <source>
        <dbReference type="ARBA" id="ARBA00001974"/>
    </source>
</evidence>
<keyword evidence="10" id="KW-1185">Reference proteome</keyword>
<dbReference type="InterPro" id="IPR016166">
    <property type="entry name" value="FAD-bd_PCMH"/>
</dbReference>
<organism evidence="9 10">
    <name type="scientific">Linum trigynum</name>
    <dbReference type="NCBI Taxonomy" id="586398"/>
    <lineage>
        <taxon>Eukaryota</taxon>
        <taxon>Viridiplantae</taxon>
        <taxon>Streptophyta</taxon>
        <taxon>Embryophyta</taxon>
        <taxon>Tracheophyta</taxon>
        <taxon>Spermatophyta</taxon>
        <taxon>Magnoliopsida</taxon>
        <taxon>eudicotyledons</taxon>
        <taxon>Gunneridae</taxon>
        <taxon>Pentapetalae</taxon>
        <taxon>rosids</taxon>
        <taxon>fabids</taxon>
        <taxon>Malpighiales</taxon>
        <taxon>Linaceae</taxon>
        <taxon>Linum</taxon>
    </lineage>
</organism>
<dbReference type="Proteomes" id="UP001497516">
    <property type="component" value="Chromosome 7"/>
</dbReference>
<keyword evidence="4 7" id="KW-0732">Signal</keyword>
<dbReference type="GO" id="GO:0016491">
    <property type="term" value="F:oxidoreductase activity"/>
    <property type="evidence" value="ECO:0007669"/>
    <property type="project" value="InterPro"/>
</dbReference>
<evidence type="ECO:0000259" key="8">
    <source>
        <dbReference type="PROSITE" id="PS51387"/>
    </source>
</evidence>
<keyword evidence="6" id="KW-0325">Glycoprotein</keyword>
<dbReference type="InterPro" id="IPR016169">
    <property type="entry name" value="FAD-bd_PCMH_sub2"/>
</dbReference>
<dbReference type="PANTHER" id="PTHR32448">
    <property type="entry name" value="OS08G0158400 PROTEIN"/>
    <property type="match status" value="1"/>
</dbReference>
<protein>
    <recommendedName>
        <fullName evidence="8">FAD-binding PCMH-type domain-containing protein</fullName>
    </recommendedName>
</protein>
<dbReference type="PROSITE" id="PS51387">
    <property type="entry name" value="FAD_PCMH"/>
    <property type="match status" value="1"/>
</dbReference>
<evidence type="ECO:0000256" key="3">
    <source>
        <dbReference type="ARBA" id="ARBA00022630"/>
    </source>
</evidence>
<feature type="domain" description="FAD-binding PCMH-type" evidence="8">
    <location>
        <begin position="71"/>
        <end position="245"/>
    </location>
</feature>
<sequence>MKSLIGFLSSLVLIASAISPASSSSAADKLIECIANNNINPSSFQTIFNPESSLFSLLLQSRVQNLRYINSTTKPLLILTPSDDTQIQSAVLCSREQGIEIRARCGGHDYEGISYLSDKPYIVIDLFNLNEVQVDVKEEMAWVQSGAQLGELYYAIARQSTHLAFPAGLCPTVGVGGHFGGGGFGTLVRKYGLAADNVIDAYLMDARGRILNRKAMGEEVFWAIRGGGAGSFGIVLSWKVKLVRVPQKLTYFTVTKTLEEGANKLIHQWQRFAHDVHEDLFVRILLLNVGGGDDKKKKTVQANFQALFLGTKERVIPLMNKSFPELGLKAENCTEGTWADSVLNFAGFKPGVPPEVLLDKTQMFKAKFKAKTDFVTEPVLESAFEGIWKMMLEEDVPIVILEPLGGKMNKIPESYTPFPHRKGHLYNIQYLVKWDKNGKEEEERHLEWMKRLYDYMEPHVSKSPRAAYLNYRDLDIGMNSAGGKTSFSEASVWGQRYFRDNFKRLTEVKGMFDPENFFRNEQSIPLLHM</sequence>
<accession>A0AAV2FWN8</accession>
<dbReference type="SUPFAM" id="SSF56176">
    <property type="entry name" value="FAD-binding/transporter-associated domain-like"/>
    <property type="match status" value="1"/>
</dbReference>
<dbReference type="Pfam" id="PF08031">
    <property type="entry name" value="BBE"/>
    <property type="match status" value="1"/>
</dbReference>
<reference evidence="9 10" key="1">
    <citation type="submission" date="2024-04" db="EMBL/GenBank/DDBJ databases">
        <authorList>
            <person name="Fracassetti M."/>
        </authorList>
    </citation>
    <scope>NUCLEOTIDE SEQUENCE [LARGE SCALE GENOMIC DNA]</scope>
</reference>
<dbReference type="Pfam" id="PF01565">
    <property type="entry name" value="FAD_binding_4"/>
    <property type="match status" value="1"/>
</dbReference>
<evidence type="ECO:0000313" key="10">
    <source>
        <dbReference type="Proteomes" id="UP001497516"/>
    </source>
</evidence>
<comment type="cofactor">
    <cofactor evidence="1">
        <name>FAD</name>
        <dbReference type="ChEBI" id="CHEBI:57692"/>
    </cofactor>
</comment>
<dbReference type="AlphaFoldDB" id="A0AAV2FWN8"/>
<dbReference type="GO" id="GO:0071949">
    <property type="term" value="F:FAD binding"/>
    <property type="evidence" value="ECO:0007669"/>
    <property type="project" value="InterPro"/>
</dbReference>
<dbReference type="InterPro" id="IPR036318">
    <property type="entry name" value="FAD-bd_PCMH-like_sf"/>
</dbReference>
<feature type="signal peptide" evidence="7">
    <location>
        <begin position="1"/>
        <end position="23"/>
    </location>
</feature>
<evidence type="ECO:0000256" key="4">
    <source>
        <dbReference type="ARBA" id="ARBA00022729"/>
    </source>
</evidence>
<gene>
    <name evidence="9" type="ORF">LTRI10_LOCUS42774</name>
</gene>
<evidence type="ECO:0000256" key="2">
    <source>
        <dbReference type="ARBA" id="ARBA00005466"/>
    </source>
</evidence>
<feature type="chain" id="PRO_5043651561" description="FAD-binding PCMH-type domain-containing protein" evidence="7">
    <location>
        <begin position="24"/>
        <end position="529"/>
    </location>
</feature>
<proteinExistence type="inferred from homology"/>
<dbReference type="InterPro" id="IPR012951">
    <property type="entry name" value="BBE"/>
</dbReference>
<dbReference type="InterPro" id="IPR006094">
    <property type="entry name" value="Oxid_FAD_bind_N"/>
</dbReference>
<dbReference type="EMBL" id="OZ034820">
    <property type="protein sequence ID" value="CAL1402798.1"/>
    <property type="molecule type" value="Genomic_DNA"/>
</dbReference>
<evidence type="ECO:0000256" key="5">
    <source>
        <dbReference type="ARBA" id="ARBA00022827"/>
    </source>
</evidence>
<keyword evidence="3" id="KW-0285">Flavoprotein</keyword>
<dbReference type="Gene3D" id="3.40.462.20">
    <property type="match status" value="1"/>
</dbReference>
<dbReference type="Gene3D" id="3.30.43.10">
    <property type="entry name" value="Uridine Diphospho-n-acetylenolpyruvylglucosamine Reductase, domain 2"/>
    <property type="match status" value="1"/>
</dbReference>
<name>A0AAV2FWN8_9ROSI</name>